<dbReference type="Pfam" id="PF11823">
    <property type="entry name" value="Se_S_carrier"/>
    <property type="match status" value="1"/>
</dbReference>
<sequence length="91" mass="10648">MKDHYCVVSFHSTYHALRFEDVFKNTDINVRLMPIPRQISSSCGTAAQFPCEKKEDMLLICKQNNIEIDSVHTIEKESNTSFFKFFNLIKK</sequence>
<evidence type="ECO:0000259" key="1">
    <source>
        <dbReference type="Pfam" id="PF11823"/>
    </source>
</evidence>
<dbReference type="InterPro" id="IPR021778">
    <property type="entry name" value="Se/S_carrier-like"/>
</dbReference>
<reference evidence="2 3" key="1">
    <citation type="submission" date="2017-03" db="EMBL/GenBank/DDBJ databases">
        <title>Genome sequence of Clostridium thermoalcaliphilum DSM 7309.</title>
        <authorList>
            <person name="Poehlein A."/>
            <person name="Daniel R."/>
        </authorList>
    </citation>
    <scope>NUCLEOTIDE SEQUENCE [LARGE SCALE GENOMIC DNA]</scope>
    <source>
        <strain evidence="2 3">DSM 7309</strain>
    </source>
</reference>
<evidence type="ECO:0000313" key="2">
    <source>
        <dbReference type="EMBL" id="OPJ56277.1"/>
    </source>
</evidence>
<gene>
    <name evidence="2" type="ORF">CLOTH_06810</name>
</gene>
<dbReference type="Proteomes" id="UP000190140">
    <property type="component" value="Unassembled WGS sequence"/>
</dbReference>
<evidence type="ECO:0000313" key="3">
    <source>
        <dbReference type="Proteomes" id="UP000190140"/>
    </source>
</evidence>
<dbReference type="OrthoDB" id="3192849at2"/>
<accession>A0A1V4I9U0</accession>
<comment type="caution">
    <text evidence="2">The sequence shown here is derived from an EMBL/GenBank/DDBJ whole genome shotgun (WGS) entry which is preliminary data.</text>
</comment>
<keyword evidence="3" id="KW-1185">Reference proteome</keyword>
<organism evidence="2 3">
    <name type="scientific">Alkalithermobacter paradoxus</name>
    <dbReference type="NCBI Taxonomy" id="29349"/>
    <lineage>
        <taxon>Bacteria</taxon>
        <taxon>Bacillati</taxon>
        <taxon>Bacillota</taxon>
        <taxon>Clostridia</taxon>
        <taxon>Peptostreptococcales</taxon>
        <taxon>Tepidibacteraceae</taxon>
        <taxon>Alkalithermobacter</taxon>
    </lineage>
</organism>
<feature type="domain" description="Putative Se/S carrier protein-like" evidence="1">
    <location>
        <begin position="5"/>
        <end position="72"/>
    </location>
</feature>
<proteinExistence type="predicted"/>
<dbReference type="AlphaFoldDB" id="A0A1V4I9U0"/>
<protein>
    <recommendedName>
        <fullName evidence="1">Putative Se/S carrier protein-like domain-containing protein</fullName>
    </recommendedName>
</protein>
<dbReference type="STRING" id="29349.CLOTH_06810"/>
<name>A0A1V4I9U0_9FIRM</name>
<dbReference type="EMBL" id="MZGW01000002">
    <property type="protein sequence ID" value="OPJ56277.1"/>
    <property type="molecule type" value="Genomic_DNA"/>
</dbReference>